<reference evidence="1" key="2">
    <citation type="journal article" date="2015" name="Data Brief">
        <title>Shoot transcriptome of the giant reed, Arundo donax.</title>
        <authorList>
            <person name="Barrero R.A."/>
            <person name="Guerrero F.D."/>
            <person name="Moolhuijzen P."/>
            <person name="Goolsby J.A."/>
            <person name="Tidwell J."/>
            <person name="Bellgard S.E."/>
            <person name="Bellgard M.I."/>
        </authorList>
    </citation>
    <scope>NUCLEOTIDE SEQUENCE</scope>
    <source>
        <tissue evidence="1">Shoot tissue taken approximately 20 cm above the soil surface</tissue>
    </source>
</reference>
<dbReference type="AlphaFoldDB" id="A0A0A9FL78"/>
<protein>
    <submittedName>
        <fullName evidence="1">Uncharacterized protein</fullName>
    </submittedName>
</protein>
<dbReference type="EMBL" id="GBRH01184146">
    <property type="protein sequence ID" value="JAE13750.1"/>
    <property type="molecule type" value="Transcribed_RNA"/>
</dbReference>
<proteinExistence type="predicted"/>
<reference evidence="1" key="1">
    <citation type="submission" date="2014-09" db="EMBL/GenBank/DDBJ databases">
        <authorList>
            <person name="Magalhaes I.L.F."/>
            <person name="Oliveira U."/>
            <person name="Santos F.R."/>
            <person name="Vidigal T.H.D.A."/>
            <person name="Brescovit A.D."/>
            <person name="Santos A.J."/>
        </authorList>
    </citation>
    <scope>NUCLEOTIDE SEQUENCE</scope>
    <source>
        <tissue evidence="1">Shoot tissue taken approximately 20 cm above the soil surface</tissue>
    </source>
</reference>
<organism evidence="1">
    <name type="scientific">Arundo donax</name>
    <name type="common">Giant reed</name>
    <name type="synonym">Donax arundinaceus</name>
    <dbReference type="NCBI Taxonomy" id="35708"/>
    <lineage>
        <taxon>Eukaryota</taxon>
        <taxon>Viridiplantae</taxon>
        <taxon>Streptophyta</taxon>
        <taxon>Embryophyta</taxon>
        <taxon>Tracheophyta</taxon>
        <taxon>Spermatophyta</taxon>
        <taxon>Magnoliopsida</taxon>
        <taxon>Liliopsida</taxon>
        <taxon>Poales</taxon>
        <taxon>Poaceae</taxon>
        <taxon>PACMAD clade</taxon>
        <taxon>Arundinoideae</taxon>
        <taxon>Arundineae</taxon>
        <taxon>Arundo</taxon>
    </lineage>
</organism>
<accession>A0A0A9FL78</accession>
<name>A0A0A9FL78_ARUDO</name>
<evidence type="ECO:0000313" key="1">
    <source>
        <dbReference type="EMBL" id="JAE13750.1"/>
    </source>
</evidence>
<sequence length="37" mass="4242">MRPSNTGTYISLQICRLSAHKHMDWGSSSNTRFKCRA</sequence>